<reference evidence="1" key="1">
    <citation type="submission" date="2014-11" db="EMBL/GenBank/DDBJ databases">
        <authorList>
            <person name="Malar M.C."/>
            <person name="Sen D."/>
            <person name="Tripathy S."/>
        </authorList>
    </citation>
    <scope>NUCLEOTIDE SEQUENCE</scope>
    <source>
        <strain evidence="1">BDU141951</strain>
    </source>
</reference>
<gene>
    <name evidence="1" type="ORF">QQ91_016810</name>
</gene>
<dbReference type="GO" id="GO:0004061">
    <property type="term" value="F:arylformamidase activity"/>
    <property type="evidence" value="ECO:0007669"/>
    <property type="project" value="InterPro"/>
</dbReference>
<dbReference type="InterPro" id="IPR007325">
    <property type="entry name" value="KFase/CYL"/>
</dbReference>
<dbReference type="PANTHER" id="PTHR31118:SF12">
    <property type="entry name" value="CYCLASE-LIKE PROTEIN 2"/>
    <property type="match status" value="1"/>
</dbReference>
<dbReference type="PANTHER" id="PTHR31118">
    <property type="entry name" value="CYCLASE-LIKE PROTEIN 2"/>
    <property type="match status" value="1"/>
</dbReference>
<reference evidence="1" key="2">
    <citation type="journal article" date="2015" name="Genome Announc.">
        <title>Draft Genome Sequence of Filamentous Marine Cyanobacterium Lyngbya confervoides Strain BDU141951.</title>
        <authorList>
            <person name="Chandrababunaidu M.M."/>
            <person name="Sen D."/>
            <person name="Tripathy S."/>
        </authorList>
    </citation>
    <scope>NUCLEOTIDE SEQUENCE</scope>
    <source>
        <strain evidence="1">BDU141951</strain>
    </source>
</reference>
<proteinExistence type="predicted"/>
<name>A0A0C1YI77_9CYAN</name>
<comment type="caution">
    <text evidence="1">The sequence shown here is derived from an EMBL/GenBank/DDBJ whole genome shotgun (WGS) entry which is preliminary data.</text>
</comment>
<dbReference type="AlphaFoldDB" id="A0A0C1YI77"/>
<dbReference type="GO" id="GO:0019441">
    <property type="term" value="P:L-tryptophan catabolic process to kynurenine"/>
    <property type="evidence" value="ECO:0007669"/>
    <property type="project" value="InterPro"/>
</dbReference>
<reference evidence="1" key="3">
    <citation type="submission" date="2020-02" db="EMBL/GenBank/DDBJ databases">
        <authorList>
            <person name="Sarangi A.N."/>
            <person name="Ghosh S."/>
            <person name="Mukherjee M."/>
            <person name="Tripathy S."/>
        </authorList>
    </citation>
    <scope>NUCLEOTIDE SEQUENCE</scope>
    <source>
        <strain evidence="1">BDU141951</strain>
    </source>
</reference>
<dbReference type="EMBL" id="JTHE02000003">
    <property type="protein sequence ID" value="NEV68766.1"/>
    <property type="molecule type" value="Genomic_DNA"/>
</dbReference>
<evidence type="ECO:0000313" key="1">
    <source>
        <dbReference type="EMBL" id="NEV68766.1"/>
    </source>
</evidence>
<dbReference type="Pfam" id="PF04199">
    <property type="entry name" value="Cyclase"/>
    <property type="match status" value="1"/>
</dbReference>
<protein>
    <submittedName>
        <fullName evidence="1">Cyclase family protein</fullName>
    </submittedName>
</protein>
<dbReference type="InterPro" id="IPR037175">
    <property type="entry name" value="KFase_sf"/>
</dbReference>
<dbReference type="SUPFAM" id="SSF102198">
    <property type="entry name" value="Putative cyclase"/>
    <property type="match status" value="1"/>
</dbReference>
<sequence length="322" mass="35401">MSKRFSKIAAGIMMMAILVAITFTPVKAQDDNQNADLWQVYETTFKSAKYVDLTHAFSPTIAVWPGFGNATFRATTAGADLPGYINEGETYTYADHGFIATAYELPTDQYGTQLDPPGHWNEYGATISDLPATYAIRPLVVVDVHEQVAADPGYHATVADIEAWEAEHGRIPEGSVVMIRSDWHKRWSEVERFNQKPFPGVSLPALQFLHLERNILFHGHEPLDTDTTPTLEGEYWLLHNNYAQAEGVANLDQVPEAGALVAIGFAKPEGGTGGYARYIAICPPDWPNGVSVVEVPGAPLPVQPYPLRRDENGVLRPTPPES</sequence>
<dbReference type="Gene3D" id="3.50.30.50">
    <property type="entry name" value="Putative cyclase"/>
    <property type="match status" value="1"/>
</dbReference>
<organism evidence="1">
    <name type="scientific">Lyngbya confervoides BDU141951</name>
    <dbReference type="NCBI Taxonomy" id="1574623"/>
    <lineage>
        <taxon>Bacteria</taxon>
        <taxon>Bacillati</taxon>
        <taxon>Cyanobacteriota</taxon>
        <taxon>Cyanophyceae</taxon>
        <taxon>Oscillatoriophycideae</taxon>
        <taxon>Oscillatoriales</taxon>
        <taxon>Microcoleaceae</taxon>
        <taxon>Lyngbya</taxon>
    </lineage>
</organism>
<accession>A0A0C1YI77</accession>